<organism evidence="5 6">
    <name type="scientific">Gordonia soli NBRC 108243</name>
    <dbReference type="NCBI Taxonomy" id="1223545"/>
    <lineage>
        <taxon>Bacteria</taxon>
        <taxon>Bacillati</taxon>
        <taxon>Actinomycetota</taxon>
        <taxon>Actinomycetes</taxon>
        <taxon>Mycobacteriales</taxon>
        <taxon>Gordoniaceae</taxon>
        <taxon>Gordonia</taxon>
    </lineage>
</organism>
<dbReference type="STRING" id="1223545.GS4_05_00660"/>
<dbReference type="eggNOG" id="COG0654">
    <property type="taxonomic scope" value="Bacteria"/>
</dbReference>
<dbReference type="Proteomes" id="UP000011666">
    <property type="component" value="Unassembled WGS sequence"/>
</dbReference>
<dbReference type="InterPro" id="IPR002938">
    <property type="entry name" value="FAD-bd"/>
</dbReference>
<dbReference type="PANTHER" id="PTHR43476:SF4">
    <property type="entry name" value="BLR0106 PROTEIN"/>
    <property type="match status" value="1"/>
</dbReference>
<feature type="region of interest" description="Disordered" evidence="3">
    <location>
        <begin position="512"/>
        <end position="534"/>
    </location>
</feature>
<accession>M0QHI6</accession>
<dbReference type="InterPro" id="IPR050631">
    <property type="entry name" value="PheA/TfdB_FAD_monoxygenase"/>
</dbReference>
<keyword evidence="6" id="KW-1185">Reference proteome</keyword>
<dbReference type="RefSeq" id="WP_007617492.1">
    <property type="nucleotide sequence ID" value="NZ_BANX01000005.1"/>
</dbReference>
<dbReference type="AlphaFoldDB" id="M0QHI6"/>
<keyword evidence="1" id="KW-0560">Oxidoreductase</keyword>
<evidence type="ECO:0000259" key="4">
    <source>
        <dbReference type="Pfam" id="PF01494"/>
    </source>
</evidence>
<evidence type="ECO:0000256" key="2">
    <source>
        <dbReference type="ARBA" id="ARBA00023027"/>
    </source>
</evidence>
<evidence type="ECO:0000256" key="1">
    <source>
        <dbReference type="ARBA" id="ARBA00023002"/>
    </source>
</evidence>
<dbReference type="GO" id="GO:0016491">
    <property type="term" value="F:oxidoreductase activity"/>
    <property type="evidence" value="ECO:0007669"/>
    <property type="project" value="UniProtKB-KW"/>
</dbReference>
<dbReference type="InterPro" id="IPR036188">
    <property type="entry name" value="FAD/NAD-bd_sf"/>
</dbReference>
<dbReference type="PRINTS" id="PR00420">
    <property type="entry name" value="RNGMNOXGNASE"/>
</dbReference>
<dbReference type="OrthoDB" id="3169239at2"/>
<comment type="caution">
    <text evidence="5">The sequence shown here is derived from an EMBL/GenBank/DDBJ whole genome shotgun (WGS) entry which is preliminary data.</text>
</comment>
<dbReference type="Gene3D" id="3.30.9.20">
    <property type="match status" value="1"/>
</dbReference>
<evidence type="ECO:0000256" key="3">
    <source>
        <dbReference type="SAM" id="MobiDB-lite"/>
    </source>
</evidence>
<evidence type="ECO:0000313" key="6">
    <source>
        <dbReference type="Proteomes" id="UP000011666"/>
    </source>
</evidence>
<name>M0QHI6_9ACTN</name>
<dbReference type="EMBL" id="BANX01000005">
    <property type="protein sequence ID" value="GAC66857.1"/>
    <property type="molecule type" value="Genomic_DNA"/>
</dbReference>
<feature type="domain" description="FAD-binding" evidence="4">
    <location>
        <begin position="6"/>
        <end position="322"/>
    </location>
</feature>
<dbReference type="PANTHER" id="PTHR43476">
    <property type="entry name" value="3-(3-HYDROXY-PHENYL)PROPIONATE/3-HYDROXYCINNAMIC ACID HYDROXYLASE"/>
    <property type="match status" value="1"/>
</dbReference>
<dbReference type="Gene3D" id="3.50.50.60">
    <property type="entry name" value="FAD/NAD(P)-binding domain"/>
    <property type="match status" value="1"/>
</dbReference>
<proteinExistence type="predicted"/>
<dbReference type="GO" id="GO:0071949">
    <property type="term" value="F:FAD binding"/>
    <property type="evidence" value="ECO:0007669"/>
    <property type="project" value="InterPro"/>
</dbReference>
<keyword evidence="2" id="KW-0520">NAD</keyword>
<gene>
    <name evidence="5" type="ORF">GS4_05_00660</name>
</gene>
<dbReference type="Pfam" id="PF01494">
    <property type="entry name" value="FAD_binding_3"/>
    <property type="match status" value="1"/>
</dbReference>
<reference evidence="5 6" key="1">
    <citation type="submission" date="2013-01" db="EMBL/GenBank/DDBJ databases">
        <title>Whole genome shotgun sequence of Gordonia soli NBRC 108243.</title>
        <authorList>
            <person name="Isaki-Nakamura S."/>
            <person name="Hosoyama A."/>
            <person name="Tsuchikane K."/>
            <person name="Ando Y."/>
            <person name="Baba S."/>
            <person name="Ohji S."/>
            <person name="Hamada M."/>
            <person name="Tamura T."/>
            <person name="Yamazoe A."/>
            <person name="Yamazaki S."/>
            <person name="Fujita N."/>
        </authorList>
    </citation>
    <scope>NUCLEOTIDE SEQUENCE [LARGE SCALE GENOMIC DNA]</scope>
    <source>
        <strain evidence="5 6">NBRC 108243</strain>
    </source>
</reference>
<protein>
    <submittedName>
        <fullName evidence="5">Putative oxidoreductase</fullName>
    </submittedName>
</protein>
<sequence>MKPSRIAVLGGGPGGLYAARLLKMSHPDADVTVYEQGSPETTFGFGVGLASRTQRNLRDADPDSLDAIVAVSHPHEMSMRVGDSTARLSHGELLAIARTTLLEVLQQHAAAAGVRLEFGTRMTVRDVDADLVIAADGVNSATRNEFADRLAPQISTGAGLYLWCGTDFALPSAVFTPVTTEHGTFVAHAYPYASDRSTFLIETDETTWRKAGFDESTEATGPTESDDVALSYLQEAFADTLDGHRLIGNRTRWMRFRTVTCERWHAGNVVLLGDAAHTAHYSIGSGTKLAMEDAIALDRAVREADTLGEALSAYEVERRPGVEYLQSIASRSELWWESFPTRTDIGVDQLMIAYMTRAGKVSLERFAASAPEVAMRGLAGYAGVDPGSVPAGGIADWVLRQPLVRNGRHFPTRTAPTELRDAAGTRVVAVDLRSVWGVDADELIASAVGDDVVWLTGAADRTAVLTRLDLGERVRRETGAVVVVDAPAEFSGDLVAGLAALRADLVSVSDGGTPESAVAEVGDDTSAVPRTAAV</sequence>
<dbReference type="SUPFAM" id="SSF51905">
    <property type="entry name" value="FAD/NAD(P)-binding domain"/>
    <property type="match status" value="1"/>
</dbReference>
<evidence type="ECO:0000313" key="5">
    <source>
        <dbReference type="EMBL" id="GAC66857.1"/>
    </source>
</evidence>